<sequence>MNENQYCDGHAMAPNVSTQESIRNAEAQIAKGRADLERAKVKELNEKLQEVQILRRAIGCPATVYVLNGDGVALVEVDKGAAICTFEQTALMLRRENG</sequence>
<dbReference type="Proteomes" id="UP000464674">
    <property type="component" value="Chromosome"/>
</dbReference>
<reference evidence="2 3" key="1">
    <citation type="journal article" date="2020" name="Carbohydr. Polym.">
        <title>Characterization and optimization of production of bacterial cellulose from strain CGMCC 17276 based on whole-genome analysis.</title>
        <authorList>
            <person name="Lu T."/>
            <person name="Gao H."/>
            <person name="Liao B."/>
            <person name="Wu J."/>
            <person name="Zhang W."/>
            <person name="Huang J."/>
            <person name="Liu M."/>
            <person name="Huang J."/>
            <person name="Chang Z."/>
            <person name="Jin M."/>
            <person name="Yi Z."/>
            <person name="Jiang D."/>
        </authorList>
    </citation>
    <scope>NUCLEOTIDE SEQUENCE [LARGE SCALE GENOMIC DNA]</scope>
    <source>
        <strain evidence="2 3">CGMCC 17276</strain>
    </source>
</reference>
<evidence type="ECO:0000313" key="3">
    <source>
        <dbReference type="Proteomes" id="UP000464674"/>
    </source>
</evidence>
<dbReference type="RefSeq" id="WP_159262916.1">
    <property type="nucleotide sequence ID" value="NZ_CP041348.1"/>
</dbReference>
<organism evidence="2 3">
    <name type="scientific">Komagataeibacter xylinus</name>
    <name type="common">Gluconacetobacter xylinus</name>
    <dbReference type="NCBI Taxonomy" id="28448"/>
    <lineage>
        <taxon>Bacteria</taxon>
        <taxon>Pseudomonadati</taxon>
        <taxon>Pseudomonadota</taxon>
        <taxon>Alphaproteobacteria</taxon>
        <taxon>Acetobacterales</taxon>
        <taxon>Acetobacteraceae</taxon>
        <taxon>Komagataeibacter</taxon>
    </lineage>
</organism>
<gene>
    <name evidence="2" type="ORF">FMA36_13890</name>
</gene>
<keyword evidence="1" id="KW-0175">Coiled coil</keyword>
<evidence type="ECO:0000256" key="1">
    <source>
        <dbReference type="SAM" id="Coils"/>
    </source>
</evidence>
<proteinExistence type="predicted"/>
<protein>
    <submittedName>
        <fullName evidence="2">Uncharacterized protein</fullName>
    </submittedName>
</protein>
<feature type="coiled-coil region" evidence="1">
    <location>
        <begin position="22"/>
        <end position="54"/>
    </location>
</feature>
<dbReference type="EMBL" id="CP041348">
    <property type="protein sequence ID" value="QHC36443.1"/>
    <property type="molecule type" value="Genomic_DNA"/>
</dbReference>
<name>A0A857FQ98_KOMXY</name>
<accession>A0A857FQ98</accession>
<dbReference type="AlphaFoldDB" id="A0A857FQ98"/>
<evidence type="ECO:0000313" key="2">
    <source>
        <dbReference type="EMBL" id="QHC36443.1"/>
    </source>
</evidence>